<dbReference type="EMBL" id="CP069032">
    <property type="protein sequence ID" value="QRC99909.1"/>
    <property type="molecule type" value="Genomic_DNA"/>
</dbReference>
<protein>
    <submittedName>
        <fullName evidence="1">Uncharacterized protein</fullName>
    </submittedName>
</protein>
<reference evidence="2" key="1">
    <citation type="journal article" date="2021" name="BMC Genomics">
        <title>Chromosome-level genome assembly and manually-curated proteome of model necrotroph Parastagonospora nodorum Sn15 reveals a genome-wide trove of candidate effector homologs, and redundancy of virulence-related functions within an accessory chromosome.</title>
        <authorList>
            <person name="Bertazzoni S."/>
            <person name="Jones D.A.B."/>
            <person name="Phan H.T."/>
            <person name="Tan K.-C."/>
            <person name="Hane J.K."/>
        </authorList>
    </citation>
    <scope>NUCLEOTIDE SEQUENCE [LARGE SCALE GENOMIC DNA]</scope>
    <source>
        <strain evidence="2">SN15 / ATCC MYA-4574 / FGSC 10173)</strain>
    </source>
</reference>
<keyword evidence="2" id="KW-1185">Reference proteome</keyword>
<accession>A0A7U2F703</accession>
<evidence type="ECO:0000313" key="2">
    <source>
        <dbReference type="Proteomes" id="UP000663193"/>
    </source>
</evidence>
<evidence type="ECO:0000313" key="1">
    <source>
        <dbReference type="EMBL" id="QRC99909.1"/>
    </source>
</evidence>
<sequence>MDKGSHTGENTACYLETVLTLAICPLVSPSQALCRSLANQRRGVLESTQSHTESSSLQIVGC</sequence>
<dbReference type="Proteomes" id="UP000663193">
    <property type="component" value="Chromosome 10"/>
</dbReference>
<proteinExistence type="predicted"/>
<dbReference type="AlphaFoldDB" id="A0A7U2F703"/>
<organism evidence="1 2">
    <name type="scientific">Phaeosphaeria nodorum (strain SN15 / ATCC MYA-4574 / FGSC 10173)</name>
    <name type="common">Glume blotch fungus</name>
    <name type="synonym">Parastagonospora nodorum</name>
    <dbReference type="NCBI Taxonomy" id="321614"/>
    <lineage>
        <taxon>Eukaryota</taxon>
        <taxon>Fungi</taxon>
        <taxon>Dikarya</taxon>
        <taxon>Ascomycota</taxon>
        <taxon>Pezizomycotina</taxon>
        <taxon>Dothideomycetes</taxon>
        <taxon>Pleosporomycetidae</taxon>
        <taxon>Pleosporales</taxon>
        <taxon>Pleosporineae</taxon>
        <taxon>Phaeosphaeriaceae</taxon>
        <taxon>Parastagonospora</taxon>
    </lineage>
</organism>
<name>A0A7U2F703_PHANO</name>
<dbReference type="VEuPathDB" id="FungiDB:JI435_304860"/>
<gene>
    <name evidence="1" type="ORF">JI435_304860</name>
</gene>